<protein>
    <submittedName>
        <fullName evidence="2">Uncharacterized protein</fullName>
    </submittedName>
</protein>
<dbReference type="EMBL" id="BAAAQN010000006">
    <property type="protein sequence ID" value="GAA2018765.1"/>
    <property type="molecule type" value="Genomic_DNA"/>
</dbReference>
<dbReference type="Proteomes" id="UP001500751">
    <property type="component" value="Unassembled WGS sequence"/>
</dbReference>
<organism evidence="2 3">
    <name type="scientific">Catenulispora yoronensis</name>
    <dbReference type="NCBI Taxonomy" id="450799"/>
    <lineage>
        <taxon>Bacteria</taxon>
        <taxon>Bacillati</taxon>
        <taxon>Actinomycetota</taxon>
        <taxon>Actinomycetes</taxon>
        <taxon>Catenulisporales</taxon>
        <taxon>Catenulisporaceae</taxon>
        <taxon>Catenulispora</taxon>
    </lineage>
</organism>
<accession>A0ABN2TTA1</accession>
<evidence type="ECO:0000313" key="3">
    <source>
        <dbReference type="Proteomes" id="UP001500751"/>
    </source>
</evidence>
<name>A0ABN2TTA1_9ACTN</name>
<gene>
    <name evidence="2" type="ORF">GCM10009839_13730</name>
</gene>
<evidence type="ECO:0000313" key="2">
    <source>
        <dbReference type="EMBL" id="GAA2018765.1"/>
    </source>
</evidence>
<feature type="region of interest" description="Disordered" evidence="1">
    <location>
        <begin position="27"/>
        <end position="121"/>
    </location>
</feature>
<evidence type="ECO:0000256" key="1">
    <source>
        <dbReference type="SAM" id="MobiDB-lite"/>
    </source>
</evidence>
<sequence>MEDAVKDEVLVALIALIIIGFVLERDHPSQSAPQSPAGCVNSRSDAIGAASEPQSRREETYTAARQPASTGAWSAGARPIRFPDGSPPGHRAALKTKGQGVADKGPQAPWDYLIKNSGGETTTETYNEYEKALEDGDFEKAQELYDRACRDAS</sequence>
<reference evidence="2 3" key="1">
    <citation type="journal article" date="2019" name="Int. J. Syst. Evol. Microbiol.">
        <title>The Global Catalogue of Microorganisms (GCM) 10K type strain sequencing project: providing services to taxonomists for standard genome sequencing and annotation.</title>
        <authorList>
            <consortium name="The Broad Institute Genomics Platform"/>
            <consortium name="The Broad Institute Genome Sequencing Center for Infectious Disease"/>
            <person name="Wu L."/>
            <person name="Ma J."/>
        </authorList>
    </citation>
    <scope>NUCLEOTIDE SEQUENCE [LARGE SCALE GENOMIC DNA]</scope>
    <source>
        <strain evidence="2 3">JCM 16014</strain>
    </source>
</reference>
<proteinExistence type="predicted"/>
<comment type="caution">
    <text evidence="2">The sequence shown here is derived from an EMBL/GenBank/DDBJ whole genome shotgun (WGS) entry which is preliminary data.</text>
</comment>
<keyword evidence="3" id="KW-1185">Reference proteome</keyword>